<accession>A0AAW3MUM5</accession>
<dbReference type="Pfam" id="PF03992">
    <property type="entry name" value="ABM"/>
    <property type="match status" value="1"/>
</dbReference>
<reference evidence="3 4" key="1">
    <citation type="submission" date="2015-11" db="EMBL/GenBank/DDBJ databases">
        <title>Expanding the genomic diversity of Burkholderia species for the development of highly accurate diagnostics.</title>
        <authorList>
            <person name="Sahl J."/>
            <person name="Keim P."/>
            <person name="Wagner D."/>
        </authorList>
    </citation>
    <scope>NUCLEOTIDE SEQUENCE [LARGE SCALE GENOMIC DNA]</scope>
    <source>
        <strain evidence="3 4">MSMB1808WGS</strain>
    </source>
</reference>
<proteinExistence type="predicted"/>
<dbReference type="EMBL" id="LPBJ01000074">
    <property type="protein sequence ID" value="KVP94071.1"/>
    <property type="molecule type" value="Genomic_DNA"/>
</dbReference>
<evidence type="ECO:0000256" key="1">
    <source>
        <dbReference type="SAM" id="SignalP"/>
    </source>
</evidence>
<dbReference type="InterPro" id="IPR011008">
    <property type="entry name" value="Dimeric_a/b-barrel"/>
</dbReference>
<dbReference type="PANTHER" id="PTHR34474">
    <property type="entry name" value="SIGNAL TRANSDUCTION PROTEIN TRAP"/>
    <property type="match status" value="1"/>
</dbReference>
<feature type="domain" description="ABM" evidence="2">
    <location>
        <begin position="41"/>
        <end position="107"/>
    </location>
</feature>
<evidence type="ECO:0000259" key="2">
    <source>
        <dbReference type="Pfam" id="PF03992"/>
    </source>
</evidence>
<evidence type="ECO:0000313" key="4">
    <source>
        <dbReference type="Proteomes" id="UP000056453"/>
    </source>
</evidence>
<organism evidence="3 4">
    <name type="scientific">Burkholderia ubonensis</name>
    <dbReference type="NCBI Taxonomy" id="101571"/>
    <lineage>
        <taxon>Bacteria</taxon>
        <taxon>Pseudomonadati</taxon>
        <taxon>Pseudomonadota</taxon>
        <taxon>Betaproteobacteria</taxon>
        <taxon>Burkholderiales</taxon>
        <taxon>Burkholderiaceae</taxon>
        <taxon>Burkholderia</taxon>
        <taxon>Burkholderia cepacia complex</taxon>
    </lineage>
</organism>
<dbReference type="Proteomes" id="UP000056453">
    <property type="component" value="Unassembled WGS sequence"/>
</dbReference>
<feature type="chain" id="PRO_5043777991" description="ABM domain-containing protein" evidence="1">
    <location>
        <begin position="22"/>
        <end position="163"/>
    </location>
</feature>
<dbReference type="AlphaFoldDB" id="A0AAW3MUM5"/>
<dbReference type="PANTHER" id="PTHR34474:SF2">
    <property type="entry name" value="SIGNAL TRANSDUCTION PROTEIN TRAP"/>
    <property type="match status" value="1"/>
</dbReference>
<keyword evidence="4" id="KW-1185">Reference proteome</keyword>
<keyword evidence="1" id="KW-0732">Signal</keyword>
<dbReference type="SUPFAM" id="SSF54909">
    <property type="entry name" value="Dimeric alpha+beta barrel"/>
    <property type="match status" value="1"/>
</dbReference>
<sequence length="163" mass="18716">MRDFRAVAATCLLWCAPLANADTIAKSPNDDAAGIYDNQRVVAIISVYVNPERRADFEKAYRQRYQDPKVIEGLQEMSLLVPMPDQPRTPYKHVTYWKDLASFEKFKDVWYRNEVRGDHAEAGHRASMSIHDGETRQITTRDPVIEVFYAPVRKITPSTKGDQ</sequence>
<comment type="caution">
    <text evidence="3">The sequence shown here is derived from an EMBL/GenBank/DDBJ whole genome shotgun (WGS) entry which is preliminary data.</text>
</comment>
<gene>
    <name evidence="3" type="ORF">WJ96_13015</name>
</gene>
<protein>
    <recommendedName>
        <fullName evidence="2">ABM domain-containing protein</fullName>
    </recommendedName>
</protein>
<dbReference type="InterPro" id="IPR050404">
    <property type="entry name" value="Heme-degrading_MO"/>
</dbReference>
<name>A0AAW3MUM5_9BURK</name>
<dbReference type="Gene3D" id="3.30.70.100">
    <property type="match status" value="1"/>
</dbReference>
<feature type="signal peptide" evidence="1">
    <location>
        <begin position="1"/>
        <end position="21"/>
    </location>
</feature>
<dbReference type="InterPro" id="IPR007138">
    <property type="entry name" value="ABM_dom"/>
</dbReference>
<evidence type="ECO:0000313" key="3">
    <source>
        <dbReference type="EMBL" id="KVP94071.1"/>
    </source>
</evidence>